<evidence type="ECO:0000256" key="4">
    <source>
        <dbReference type="HAMAP-Rule" id="MF_01343"/>
    </source>
</evidence>
<reference evidence="10" key="3">
    <citation type="journal article" date="2017" name="J. Biotechnol.">
        <title>Complete genome sequence of Novosphingobium resinovorum SA1, a versatile xenobiotic-degrading bacterium capable of utilizing sulfanilic acid.</title>
        <authorList>
            <person name="Hegedus B."/>
            <person name="Kos P.B."/>
            <person name="Balint B."/>
            <person name="Maroti G."/>
            <person name="Gan H.M."/>
            <person name="Perei K."/>
            <person name="Rakhely G."/>
        </authorList>
    </citation>
    <scope>NUCLEOTIDE SEQUENCE [LARGE SCALE GENOMIC DNA]</scope>
    <source>
        <strain evidence="10">SA1</strain>
    </source>
</reference>
<keyword evidence="1 4" id="KW-0689">Ribosomal protein</keyword>
<dbReference type="GO" id="GO:0019843">
    <property type="term" value="F:rRNA binding"/>
    <property type="evidence" value="ECO:0007669"/>
    <property type="project" value="UniProtKB-UniRule"/>
</dbReference>
<keyword evidence="10" id="KW-1185">Reference proteome</keyword>
<name>A0A031JAI4_9SPHN</name>
<comment type="function">
    <text evidence="4">Forms an intersubunit bridge (bridge B4) with the 23S rRNA of the 50S subunit in the ribosome.</text>
</comment>
<dbReference type="SUPFAM" id="SSF47060">
    <property type="entry name" value="S15/NS1 RNA-binding domain"/>
    <property type="match status" value="1"/>
</dbReference>
<gene>
    <name evidence="4 8" type="primary">rpsO</name>
    <name evidence="7" type="ORF">BES08_17730</name>
    <name evidence="8" type="ORF">BV97_05269</name>
</gene>
<comment type="function">
    <text evidence="4 6">One of the primary rRNA binding proteins, it binds directly to 16S rRNA where it helps nucleate assembly of the platform of the 30S subunit by binding and bridging several RNA helices of the 16S rRNA.</text>
</comment>
<sequence>MSVTAEKKQDIITDNARVAGDTGSPEVQVAILTERIKNLTEHFKAHHKDNHSRRGLLAMVNKRRSLLDYLKKKDVARYNSLIQKLGLRK</sequence>
<evidence type="ECO:0000256" key="2">
    <source>
        <dbReference type="ARBA" id="ARBA00023274"/>
    </source>
</evidence>
<dbReference type="AlphaFoldDB" id="A0A031JAI4"/>
<protein>
    <recommendedName>
        <fullName evidence="4">Small ribosomal subunit protein uS15</fullName>
    </recommendedName>
</protein>
<evidence type="ECO:0000313" key="10">
    <source>
        <dbReference type="Proteomes" id="UP000094626"/>
    </source>
</evidence>
<dbReference type="InterPro" id="IPR009068">
    <property type="entry name" value="uS15_NS1_RNA-bd_sf"/>
</dbReference>
<dbReference type="EMBL" id="CP017075">
    <property type="protein sequence ID" value="AOR78387.1"/>
    <property type="molecule type" value="Genomic_DNA"/>
</dbReference>
<dbReference type="Gene3D" id="6.10.250.3130">
    <property type="match status" value="1"/>
</dbReference>
<comment type="subunit">
    <text evidence="3 4">Part of the 30S ribosomal subunit. Forms a bridge to the 50S subunit in the 70S ribosome, contacting the 23S rRNA.</text>
</comment>
<dbReference type="KEGG" id="nre:BES08_17730"/>
<dbReference type="OrthoDB" id="9799262at2"/>
<dbReference type="NCBIfam" id="TIGR00952">
    <property type="entry name" value="S15_bact"/>
    <property type="match status" value="1"/>
</dbReference>
<dbReference type="EMBL" id="JFYZ01000062">
    <property type="protein sequence ID" value="EZP71164.1"/>
    <property type="molecule type" value="Genomic_DNA"/>
</dbReference>
<dbReference type="Proteomes" id="UP000094626">
    <property type="component" value="Chromosome"/>
</dbReference>
<dbReference type="eggNOG" id="COG0184">
    <property type="taxonomic scope" value="Bacteria"/>
</dbReference>
<proteinExistence type="inferred from homology"/>
<reference evidence="7" key="2">
    <citation type="submission" date="2016-08" db="EMBL/GenBank/DDBJ databases">
        <authorList>
            <person name="Seilhamer J.J."/>
        </authorList>
    </citation>
    <scope>NUCLEOTIDE SEQUENCE [LARGE SCALE GENOMIC DNA]</scope>
    <source>
        <strain evidence="7">SA1</strain>
    </source>
</reference>
<keyword evidence="2 4" id="KW-0687">Ribonucleoprotein</keyword>
<evidence type="ECO:0000256" key="3">
    <source>
        <dbReference type="ARBA" id="ARBA00064542"/>
    </source>
</evidence>
<dbReference type="FunFam" id="1.10.287.10:FF:000002">
    <property type="entry name" value="30S ribosomal protein S15"/>
    <property type="match status" value="1"/>
</dbReference>
<evidence type="ECO:0000313" key="8">
    <source>
        <dbReference type="EMBL" id="EZP71164.1"/>
    </source>
</evidence>
<dbReference type="InterPro" id="IPR000589">
    <property type="entry name" value="Ribosomal_uS15"/>
</dbReference>
<dbReference type="GO" id="GO:0003735">
    <property type="term" value="F:structural constituent of ribosome"/>
    <property type="evidence" value="ECO:0007669"/>
    <property type="project" value="InterPro"/>
</dbReference>
<organism evidence="8 9">
    <name type="scientific">Novosphingobium resinovorum</name>
    <dbReference type="NCBI Taxonomy" id="158500"/>
    <lineage>
        <taxon>Bacteria</taxon>
        <taxon>Pseudomonadati</taxon>
        <taxon>Pseudomonadota</taxon>
        <taxon>Alphaproteobacteria</taxon>
        <taxon>Sphingomonadales</taxon>
        <taxon>Sphingomonadaceae</taxon>
        <taxon>Novosphingobium</taxon>
    </lineage>
</organism>
<dbReference type="PANTHER" id="PTHR23321:SF26">
    <property type="entry name" value="SMALL RIBOSOMAL SUBUNIT PROTEIN US15M"/>
    <property type="match status" value="1"/>
</dbReference>
<evidence type="ECO:0000256" key="5">
    <source>
        <dbReference type="RuleBase" id="RU003919"/>
    </source>
</evidence>
<dbReference type="InterPro" id="IPR005290">
    <property type="entry name" value="Ribosomal_uS15_bac-type"/>
</dbReference>
<dbReference type="SMART" id="SM01387">
    <property type="entry name" value="Ribosomal_S15"/>
    <property type="match status" value="1"/>
</dbReference>
<dbReference type="STRING" id="158500.BES08_17730"/>
<evidence type="ECO:0000256" key="1">
    <source>
        <dbReference type="ARBA" id="ARBA00022980"/>
    </source>
</evidence>
<dbReference type="HAMAP" id="MF_01343_B">
    <property type="entry name" value="Ribosomal_uS15_B"/>
    <property type="match status" value="1"/>
</dbReference>
<dbReference type="GO" id="GO:0006412">
    <property type="term" value="P:translation"/>
    <property type="evidence" value="ECO:0007669"/>
    <property type="project" value="UniProtKB-UniRule"/>
</dbReference>
<dbReference type="Proteomes" id="UP000024329">
    <property type="component" value="Unassembled WGS sequence"/>
</dbReference>
<comment type="similarity">
    <text evidence="4 5">Belongs to the universal ribosomal protein uS15 family.</text>
</comment>
<evidence type="ECO:0000313" key="9">
    <source>
        <dbReference type="Proteomes" id="UP000024329"/>
    </source>
</evidence>
<dbReference type="CDD" id="cd00353">
    <property type="entry name" value="Ribosomal_S15p_S13e"/>
    <property type="match status" value="1"/>
</dbReference>
<dbReference type="PANTHER" id="PTHR23321">
    <property type="entry name" value="RIBOSOMAL PROTEIN S15, BACTERIAL AND ORGANELLAR"/>
    <property type="match status" value="1"/>
</dbReference>
<dbReference type="RefSeq" id="WP_008993704.1">
    <property type="nucleotide sequence ID" value="NZ_CP017075.1"/>
</dbReference>
<dbReference type="PROSITE" id="PS00362">
    <property type="entry name" value="RIBOSOMAL_S15"/>
    <property type="match status" value="1"/>
</dbReference>
<dbReference type="PATRIC" id="fig|158500.4.peg.5345"/>
<keyword evidence="4 6" id="KW-0699">rRNA-binding</keyword>
<reference evidence="8 9" key="1">
    <citation type="submission" date="2014-03" db="EMBL/GenBank/DDBJ databases">
        <title>Whole genome sequence of Novosphingobium resinovorum KF1.</title>
        <authorList>
            <person name="Gan H.M."/>
            <person name="Gan H.Y."/>
            <person name="Chew T.H."/>
            <person name="Savka M.A."/>
        </authorList>
    </citation>
    <scope>NUCLEOTIDE SEQUENCE [LARGE SCALE GENOMIC DNA]</scope>
    <source>
        <strain evidence="8 9">KF1</strain>
    </source>
</reference>
<evidence type="ECO:0000313" key="7">
    <source>
        <dbReference type="EMBL" id="AOR78387.1"/>
    </source>
</evidence>
<accession>A0A031JAI4</accession>
<dbReference type="GO" id="GO:0022627">
    <property type="term" value="C:cytosolic small ribosomal subunit"/>
    <property type="evidence" value="ECO:0007669"/>
    <property type="project" value="TreeGrafter"/>
</dbReference>
<dbReference type="Pfam" id="PF00312">
    <property type="entry name" value="Ribosomal_S15"/>
    <property type="match status" value="1"/>
</dbReference>
<dbReference type="Gene3D" id="1.10.287.10">
    <property type="entry name" value="S15/NS1, RNA-binding"/>
    <property type="match status" value="1"/>
</dbReference>
<keyword evidence="4 6" id="KW-0694">RNA-binding</keyword>
<evidence type="ECO:0000256" key="6">
    <source>
        <dbReference type="RuleBase" id="RU004524"/>
    </source>
</evidence>